<dbReference type="RefSeq" id="XP_028368477.1">
    <property type="nucleotide sequence ID" value="XM_028512676.1"/>
</dbReference>
<reference evidence="3" key="1">
    <citation type="submission" date="2025-08" db="UniProtKB">
        <authorList>
            <consortium name="RefSeq"/>
        </authorList>
    </citation>
    <scope>IDENTIFICATION</scope>
    <source>
        <tissue evidence="3">Muscle</tissue>
    </source>
</reference>
<dbReference type="Proteomes" id="UP000504628">
    <property type="component" value="Chromosome 5"/>
</dbReference>
<protein>
    <submittedName>
        <fullName evidence="3">Collagen alpha-1(I) chain-like</fullName>
    </submittedName>
</protein>
<feature type="compositionally biased region" description="Basic residues" evidence="1">
    <location>
        <begin position="533"/>
        <end position="543"/>
    </location>
</feature>
<dbReference type="AlphaFoldDB" id="A0A6J2LL38"/>
<proteinExistence type="predicted"/>
<evidence type="ECO:0000313" key="3">
    <source>
        <dbReference type="RefSeq" id="XP_028368477.1"/>
    </source>
</evidence>
<feature type="region of interest" description="Disordered" evidence="1">
    <location>
        <begin position="703"/>
        <end position="741"/>
    </location>
</feature>
<dbReference type="InParanoid" id="A0A6J2LL38"/>
<name>A0A6J2LL38_9CHIR</name>
<feature type="compositionally biased region" description="Basic residues" evidence="1">
    <location>
        <begin position="706"/>
        <end position="716"/>
    </location>
</feature>
<feature type="compositionally biased region" description="Low complexity" evidence="1">
    <location>
        <begin position="607"/>
        <end position="617"/>
    </location>
</feature>
<feature type="compositionally biased region" description="Basic and acidic residues" evidence="1">
    <location>
        <begin position="448"/>
        <end position="473"/>
    </location>
</feature>
<dbReference type="KEGG" id="pdic:114497018"/>
<feature type="region of interest" description="Disordered" evidence="1">
    <location>
        <begin position="379"/>
        <end position="627"/>
    </location>
</feature>
<keyword evidence="2" id="KW-1185">Reference proteome</keyword>
<sequence>MHWGPGQAMLGSRPRACLVSGRSGPLGVLSPSEHPPGSCSSKRAPWSCRGNPGRVRVGTAEGEPGEDAIPPGLGVRPPGQQRIWLPSVRAAPSSNAVALLSPGPPTTPHALAAIADSVRAPVGASSFRNRRSRGPRSRLLGVPIASSQASGLRETPLCFFPESLSCFPTGCMSRRGPQLWPPSSGPPASPRGCVQEKAAGRALGAGGPAVPVLSNGSPALMQRSFLKPWRLPAPPILPVQPTSSWKSELRWGQSDHCVGWCRGAWGPAAGPCSEPRQTGGGHARPEAAIAAQDPRCSPRPRGGHPSRGASLRPWRRPLEPLEATGSPWLCPRTDRWVVHLGPERPDATTQRCTQVLPTCRCPSLALALAHGCTPARTRVPASGTMGRGTLRPQPEAPRMRVLKPSDRQVPTTVGTEAPTPVGTPCGGSPGGSALGPQRASVQIVQDLTPKKETQSPRPPERHGPRAQPHRDTDQPEEEEEEEEGPLGTRLSLVPRGGIGSSRLEAPRGALSPLRGPQQPAPRPPADAHGPSLGRHRRPVRRGPQRFPGEERGRDGALGAWRGRRTPPRTPRESEPDSAASGAPQAIPPRTQSAGAPGAPCQGEGPRRPAAAHRSSPRAGGGVRRSRSAIAVALRRAGGARHRGRAPQTQALPRHSLPPAVRLRGTPAPPLPSLLIAFSHGAERGLGSLRIGKRLRGEAPRLLRGARGGRGRRRRPGARPDPHPMMNPRSRPGLLTPVSRGMSAARRTRAFCRLTRGSPSPGAASHRPGERGAPADSRGARPVWLLRIASRSAGEPGLWRGAHPARRRVLRVWGPPAKRGGAHAHSGE</sequence>
<evidence type="ECO:0000256" key="1">
    <source>
        <dbReference type="SAM" id="MobiDB-lite"/>
    </source>
</evidence>
<feature type="compositionally biased region" description="Gly residues" evidence="1">
    <location>
        <begin position="424"/>
        <end position="433"/>
    </location>
</feature>
<feature type="compositionally biased region" description="Acidic residues" evidence="1">
    <location>
        <begin position="474"/>
        <end position="484"/>
    </location>
</feature>
<evidence type="ECO:0000313" key="2">
    <source>
        <dbReference type="Proteomes" id="UP000504628"/>
    </source>
</evidence>
<feature type="region of interest" description="Disordered" evidence="1">
    <location>
        <begin position="753"/>
        <end position="780"/>
    </location>
</feature>
<feature type="region of interest" description="Disordered" evidence="1">
    <location>
        <begin position="28"/>
        <end position="53"/>
    </location>
</feature>
<gene>
    <name evidence="3" type="primary">LOC114497018</name>
</gene>
<feature type="region of interest" description="Disordered" evidence="1">
    <location>
        <begin position="270"/>
        <end position="316"/>
    </location>
</feature>
<accession>A0A6J2LL38</accession>
<organism evidence="2 3">
    <name type="scientific">Phyllostomus discolor</name>
    <name type="common">pale spear-nosed bat</name>
    <dbReference type="NCBI Taxonomy" id="89673"/>
    <lineage>
        <taxon>Eukaryota</taxon>
        <taxon>Metazoa</taxon>
        <taxon>Chordata</taxon>
        <taxon>Craniata</taxon>
        <taxon>Vertebrata</taxon>
        <taxon>Euteleostomi</taxon>
        <taxon>Mammalia</taxon>
        <taxon>Eutheria</taxon>
        <taxon>Laurasiatheria</taxon>
        <taxon>Chiroptera</taxon>
        <taxon>Yangochiroptera</taxon>
        <taxon>Phyllostomidae</taxon>
        <taxon>Phyllostominae</taxon>
        <taxon>Phyllostomus</taxon>
    </lineage>
</organism>
<dbReference type="GeneID" id="114497018"/>
<feature type="region of interest" description="Disordered" evidence="1">
    <location>
        <begin position="58"/>
        <end position="77"/>
    </location>
</feature>